<dbReference type="PANTHER" id="PTHR13052">
    <property type="entry name" value="NFRKB-RELATED"/>
    <property type="match status" value="1"/>
</dbReference>
<comment type="caution">
    <text evidence="2">The sequence shown here is derived from an EMBL/GenBank/DDBJ whole genome shotgun (WGS) entry which is preliminary data.</text>
</comment>
<organism evidence="2 3">
    <name type="scientific">Rhamnella rubrinervis</name>
    <dbReference type="NCBI Taxonomy" id="2594499"/>
    <lineage>
        <taxon>Eukaryota</taxon>
        <taxon>Viridiplantae</taxon>
        <taxon>Streptophyta</taxon>
        <taxon>Embryophyta</taxon>
        <taxon>Tracheophyta</taxon>
        <taxon>Spermatophyta</taxon>
        <taxon>Magnoliopsida</taxon>
        <taxon>eudicotyledons</taxon>
        <taxon>Gunneridae</taxon>
        <taxon>Pentapetalae</taxon>
        <taxon>rosids</taxon>
        <taxon>fabids</taxon>
        <taxon>Rosales</taxon>
        <taxon>Rhamnaceae</taxon>
        <taxon>rhamnoid group</taxon>
        <taxon>Rhamneae</taxon>
        <taxon>Rhamnella</taxon>
    </lineage>
</organism>
<accession>A0A8K0E7K8</accession>
<protein>
    <recommendedName>
        <fullName evidence="1">Nuclear factor related to kappa-B-binding protein second winged helix domain-containing protein</fullName>
    </recommendedName>
</protein>
<dbReference type="OrthoDB" id="1186700at2759"/>
<keyword evidence="3" id="KW-1185">Reference proteome</keyword>
<gene>
    <name evidence="2" type="ORF">FNV43_RR15974</name>
</gene>
<evidence type="ECO:0000313" key="2">
    <source>
        <dbReference type="EMBL" id="KAF3442058.1"/>
    </source>
</evidence>
<dbReference type="AlphaFoldDB" id="A0A8K0E7K8"/>
<reference evidence="2" key="1">
    <citation type="submission" date="2020-03" db="EMBL/GenBank/DDBJ databases">
        <title>A high-quality chromosome-level genome assembly of a woody plant with both climbing and erect habits, Rhamnella rubrinervis.</title>
        <authorList>
            <person name="Lu Z."/>
            <person name="Yang Y."/>
            <person name="Zhu X."/>
            <person name="Sun Y."/>
        </authorList>
    </citation>
    <scope>NUCLEOTIDE SEQUENCE</scope>
    <source>
        <strain evidence="2">BYM</strain>
        <tissue evidence="2">Leaf</tissue>
    </source>
</reference>
<dbReference type="Proteomes" id="UP000796880">
    <property type="component" value="Unassembled WGS sequence"/>
</dbReference>
<name>A0A8K0E7K8_9ROSA</name>
<proteinExistence type="predicted"/>
<dbReference type="PANTHER" id="PTHR13052:SF0">
    <property type="entry name" value="DNA-BINDING PROTEIN-LIKE"/>
    <property type="match status" value="1"/>
</dbReference>
<feature type="domain" description="Nuclear factor related to kappa-B-binding protein second winged helix" evidence="1">
    <location>
        <begin position="493"/>
        <end position="631"/>
    </location>
</feature>
<sequence length="645" mass="72316">MIVKRSVGLPSSCESDNVGDDDNYMMVHCDNYALSGTFGGFSKPRPLTLRPKRCGKQSSMKKLKNKRSTILSMKNKLEAGHQSVHSFPSHQDVAVPCSKSGEVYGSTTDQTSVDSGSEKLLCEVANQRDLDAAHALMKLANQRPGLARNGSPSFETKNIKKRMPRIKVSRGKVKSNRFSNGICSQVERRETDVKKFQKEDNTMLHLPLSTLAYSARKKVKKRKVGSELSSVCIKDTNNNVSEEDVPVKTKCFRSMCRKDEPPYIPMKKQLLQKVDLEGLATNSLYLGKGIADDAVPLKKPTGFSFPILHLLTAIRTAMTSRPAEDGRSTSETKSKTLPSLTLDEIVKRVRSNPLDPCILQTHEPLHDLVRGVLKIFSSKTAPLGAKGWKQLTFYDKPVKQWSWIGPVTFSSYTAIEEVISSEAWGLPQRMLVKLVDSFSGWLASCQERIHQVRSLPEPPLVLMQPGCDTSERLMGLKCRKSITTITSSPIEVRVYFRKEEALRYLIPDRAFSYTALDGRKSTVSPLRRCSGKPSYRRREHFMLKADRPPHVTVLCLVRDAAARLPGSVGTRADVCTLVRDSEYIVEDLSDEQLSPVVSGALDRLHYESDPCVRFDGDRKLWVYLHGDREEDDFEDDGTSSTRKRL</sequence>
<dbReference type="InterPro" id="IPR057748">
    <property type="entry name" value="NFRKB_WH_2"/>
</dbReference>
<evidence type="ECO:0000259" key="1">
    <source>
        <dbReference type="Pfam" id="PF25793"/>
    </source>
</evidence>
<dbReference type="Pfam" id="PF25793">
    <property type="entry name" value="WHD_2nd_NFRKB"/>
    <property type="match status" value="1"/>
</dbReference>
<dbReference type="InterPro" id="IPR024867">
    <property type="entry name" value="NFRKB"/>
</dbReference>
<dbReference type="EMBL" id="VOIH02000007">
    <property type="protein sequence ID" value="KAF3442058.1"/>
    <property type="molecule type" value="Genomic_DNA"/>
</dbReference>
<evidence type="ECO:0000313" key="3">
    <source>
        <dbReference type="Proteomes" id="UP000796880"/>
    </source>
</evidence>
<dbReference type="GO" id="GO:0031011">
    <property type="term" value="C:Ino80 complex"/>
    <property type="evidence" value="ECO:0007669"/>
    <property type="project" value="InterPro"/>
</dbReference>